<name>A0AAF0F567_9BASI</name>
<proteinExistence type="inferred from homology"/>
<dbReference type="GO" id="GO:0030117">
    <property type="term" value="C:membrane coat"/>
    <property type="evidence" value="ECO:0007669"/>
    <property type="project" value="InterPro"/>
</dbReference>
<evidence type="ECO:0000256" key="3">
    <source>
        <dbReference type="ARBA" id="ARBA00022448"/>
    </source>
</evidence>
<keyword evidence="4 6" id="KW-0653">Protein transport</keyword>
<dbReference type="GO" id="GO:0006886">
    <property type="term" value="P:intracellular protein transport"/>
    <property type="evidence" value="ECO:0007669"/>
    <property type="project" value="InterPro"/>
</dbReference>
<protein>
    <recommendedName>
        <fullName evidence="6">AP complex subunit beta</fullName>
    </recommendedName>
</protein>
<dbReference type="GO" id="GO:0030276">
    <property type="term" value="F:clathrin binding"/>
    <property type="evidence" value="ECO:0007669"/>
    <property type="project" value="InterPro"/>
</dbReference>
<comment type="subcellular location">
    <subcellularLocation>
        <location evidence="1">Endomembrane system</location>
    </subcellularLocation>
</comment>
<dbReference type="PIRSF" id="PIRSF002291">
    <property type="entry name" value="AP_complex_beta"/>
    <property type="match status" value="1"/>
</dbReference>
<dbReference type="Pfam" id="PF01602">
    <property type="entry name" value="Adaptin_N"/>
    <property type="match status" value="1"/>
</dbReference>
<reference evidence="8" key="1">
    <citation type="submission" date="2023-03" db="EMBL/GenBank/DDBJ databases">
        <title>Mating type loci evolution in Malassezia.</title>
        <authorList>
            <person name="Coelho M.A."/>
        </authorList>
    </citation>
    <scope>NUCLEOTIDE SEQUENCE</scope>
    <source>
        <strain evidence="8">CBS 9431</strain>
    </source>
</reference>
<keyword evidence="5 6" id="KW-0472">Membrane</keyword>
<evidence type="ECO:0000256" key="2">
    <source>
        <dbReference type="ARBA" id="ARBA00006613"/>
    </source>
</evidence>
<evidence type="ECO:0000256" key="4">
    <source>
        <dbReference type="ARBA" id="ARBA00022927"/>
    </source>
</evidence>
<dbReference type="Proteomes" id="UP001217754">
    <property type="component" value="Chromosome 5"/>
</dbReference>
<dbReference type="SUPFAM" id="SSF48371">
    <property type="entry name" value="ARM repeat"/>
    <property type="match status" value="1"/>
</dbReference>
<accession>A0AAF0F567</accession>
<dbReference type="RefSeq" id="XP_060122913.1">
    <property type="nucleotide sequence ID" value="XM_060266930.1"/>
</dbReference>
<evidence type="ECO:0000256" key="6">
    <source>
        <dbReference type="PIRNR" id="PIRNR002291"/>
    </source>
</evidence>
<evidence type="ECO:0000256" key="5">
    <source>
        <dbReference type="ARBA" id="ARBA00023136"/>
    </source>
</evidence>
<dbReference type="GO" id="GO:0016192">
    <property type="term" value="P:vesicle-mediated transport"/>
    <property type="evidence" value="ECO:0007669"/>
    <property type="project" value="InterPro"/>
</dbReference>
<dbReference type="GO" id="GO:0012505">
    <property type="term" value="C:endomembrane system"/>
    <property type="evidence" value="ECO:0007669"/>
    <property type="project" value="UniProtKB-SubCell"/>
</dbReference>
<evidence type="ECO:0000313" key="8">
    <source>
        <dbReference type="EMBL" id="WFD40016.1"/>
    </source>
</evidence>
<keyword evidence="3 6" id="KW-0813">Transport</keyword>
<organism evidence="8 9">
    <name type="scientific">Malassezia japonica</name>
    <dbReference type="NCBI Taxonomy" id="223818"/>
    <lineage>
        <taxon>Eukaryota</taxon>
        <taxon>Fungi</taxon>
        <taxon>Dikarya</taxon>
        <taxon>Basidiomycota</taxon>
        <taxon>Ustilaginomycotina</taxon>
        <taxon>Malasseziomycetes</taxon>
        <taxon>Malasseziales</taxon>
        <taxon>Malasseziaceae</taxon>
        <taxon>Malassezia</taxon>
    </lineage>
</organism>
<evidence type="ECO:0000256" key="1">
    <source>
        <dbReference type="ARBA" id="ARBA00004308"/>
    </source>
</evidence>
<keyword evidence="9" id="KW-1185">Reference proteome</keyword>
<dbReference type="PANTHER" id="PTHR11134">
    <property type="entry name" value="ADAPTOR COMPLEX SUBUNIT BETA FAMILY MEMBER"/>
    <property type="match status" value="1"/>
</dbReference>
<comment type="function">
    <text evidence="6">Adaptins are components of the adaptor complexes which link clathrin to receptors in coated vesicles. Clathrin-associated protein complexes are believed to interact with the cytoplasmic tails of membrane proteins, leading to their selection and concentration.</text>
</comment>
<dbReference type="EMBL" id="CP119962">
    <property type="protein sequence ID" value="WFD40016.1"/>
    <property type="molecule type" value="Genomic_DNA"/>
</dbReference>
<dbReference type="GeneID" id="85226649"/>
<dbReference type="InterPro" id="IPR016024">
    <property type="entry name" value="ARM-type_fold"/>
</dbReference>
<gene>
    <name evidence="8" type="ORF">MJAP1_002998</name>
</gene>
<dbReference type="InterPro" id="IPR002553">
    <property type="entry name" value="Clathrin/coatomer_adapt-like_N"/>
</dbReference>
<feature type="domain" description="Clathrin/coatomer adaptor adaptin-like N-terminal" evidence="7">
    <location>
        <begin position="21"/>
        <end position="522"/>
    </location>
</feature>
<dbReference type="InterPro" id="IPR016342">
    <property type="entry name" value="AP_complex_bsu_1_2_4"/>
</dbReference>
<dbReference type="InterPro" id="IPR026739">
    <property type="entry name" value="AP_beta"/>
</dbReference>
<evidence type="ECO:0000313" key="9">
    <source>
        <dbReference type="Proteomes" id="UP001217754"/>
    </source>
</evidence>
<dbReference type="Gene3D" id="1.25.10.10">
    <property type="entry name" value="Leucine-rich Repeat Variant"/>
    <property type="match status" value="1"/>
</dbReference>
<dbReference type="AlphaFoldDB" id="A0AAF0F567"/>
<evidence type="ECO:0000259" key="7">
    <source>
        <dbReference type="Pfam" id="PF01602"/>
    </source>
</evidence>
<comment type="similarity">
    <text evidence="2 6">Belongs to the adaptor complexes large subunit family.</text>
</comment>
<sequence>MAEPGRDHKFFQYASVEELHADLTADKRDKGYARKKATLKKIIANATMGNDMAPLFPEVVECIEIPAVDIKKMVYLYLVNYGKSNEAYLPACVRGFLADCADPNPMIRALALRTMAYIQSPLMFDAMVVPLRRAIRDKDPYVRKTAAMCIAKMYIYDRRLVHENQFIESLRDMLVDENSTVVSNAVAALYDITERSDEIQLCINYNIAGKLVAVLGQCSEWGQTYILEILLFFVPESTHQAEQLAERVSVHLQQTSASVILTACKAILYLMNYVASAEFREMLSKKMSAALVTLLTSPPELQPLVLHHDIKFFFCKYNDPLYIKVTKLEIIGRLVHEDNALVVLPELQDYASEIDVDFARKAVSTIGRIALRLEKAADKYVDVLRNMLDDGAPYVVQEVIIVAKDIFRKYPDRYIGLLKILCEHLGALDEPQAKVAMIWILGQYAERIENSEELLDDFLYTFLEEPVEIQLALLTATVKLFLKRPNAGSALVPKVLKWATQDVKNPDCRDRGFMYWRLLSSDPAIAKKVVLTELPC</sequence>
<dbReference type="InterPro" id="IPR011989">
    <property type="entry name" value="ARM-like"/>
</dbReference>